<keyword evidence="2 4" id="KW-0479">Metal-binding</keyword>
<sequence>MQASDLDLLTAAARAAGHIAEKYWRRDPRIWEKPGHQGPVTEADLEIDRMLRDRLTKARPGYGWLSEETGDGPARLSATRVFIVDPIDGTRAFIGGERTFAHALAIAEHGEVTVAIVYLPMMGDLYHATPGGGAWLNGHRLYASGRDRLDGAAVLTARAALEPAHWSGPPPHLKRSLRASMAYRICLVAEGRYDAMLTLRDSWDWDTAAGALIAREAGAIITDRHGHALRFNTERPLSEGVIAAAPALHAEILARLA</sequence>
<dbReference type="RefSeq" id="WP_132950968.1">
    <property type="nucleotide sequence ID" value="NZ_SLXU01000004.1"/>
</dbReference>
<dbReference type="SUPFAM" id="SSF56655">
    <property type="entry name" value="Carbohydrate phosphatase"/>
    <property type="match status" value="1"/>
</dbReference>
<dbReference type="Gene3D" id="3.30.540.10">
    <property type="entry name" value="Fructose-1,6-Bisphosphatase, subunit A, domain 1"/>
    <property type="match status" value="1"/>
</dbReference>
<dbReference type="Gene3D" id="3.40.190.80">
    <property type="match status" value="1"/>
</dbReference>
<feature type="binding site" evidence="4">
    <location>
        <position position="206"/>
    </location>
    <ligand>
        <name>Mg(2+)</name>
        <dbReference type="ChEBI" id="CHEBI:18420"/>
        <label>1</label>
        <note>catalytic</note>
    </ligand>
</feature>
<comment type="similarity">
    <text evidence="1">Belongs to the inositol monophosphatase superfamily.</text>
</comment>
<protein>
    <submittedName>
        <fullName evidence="5">Myo-inositol-1(Or 4)-monophosphatase</fullName>
    </submittedName>
</protein>
<comment type="caution">
    <text evidence="5">The sequence shown here is derived from an EMBL/GenBank/DDBJ whole genome shotgun (WGS) entry which is preliminary data.</text>
</comment>
<name>A0A4R2RG00_9RHOB</name>
<dbReference type="CDD" id="cd01638">
    <property type="entry name" value="CysQ"/>
    <property type="match status" value="1"/>
</dbReference>
<dbReference type="GO" id="GO:0007165">
    <property type="term" value="P:signal transduction"/>
    <property type="evidence" value="ECO:0007669"/>
    <property type="project" value="TreeGrafter"/>
</dbReference>
<feature type="binding site" evidence="4">
    <location>
        <position position="88"/>
    </location>
    <ligand>
        <name>Mg(2+)</name>
        <dbReference type="ChEBI" id="CHEBI:18420"/>
        <label>1</label>
        <note>catalytic</note>
    </ligand>
</feature>
<proteinExistence type="inferred from homology"/>
<dbReference type="GO" id="GO:0046872">
    <property type="term" value="F:metal ion binding"/>
    <property type="evidence" value="ECO:0007669"/>
    <property type="project" value="UniProtKB-KW"/>
</dbReference>
<dbReference type="PANTHER" id="PTHR20854:SF4">
    <property type="entry name" value="INOSITOL-1-MONOPHOSPHATASE-RELATED"/>
    <property type="match status" value="1"/>
</dbReference>
<evidence type="ECO:0000256" key="1">
    <source>
        <dbReference type="ARBA" id="ARBA00009759"/>
    </source>
</evidence>
<dbReference type="AlphaFoldDB" id="A0A4R2RG00"/>
<dbReference type="Proteomes" id="UP000295050">
    <property type="component" value="Unassembled WGS sequence"/>
</dbReference>
<dbReference type="Pfam" id="PF00459">
    <property type="entry name" value="Inositol_P"/>
    <property type="match status" value="1"/>
</dbReference>
<dbReference type="GO" id="GO:0006020">
    <property type="term" value="P:inositol metabolic process"/>
    <property type="evidence" value="ECO:0007669"/>
    <property type="project" value="TreeGrafter"/>
</dbReference>
<gene>
    <name evidence="5" type="ORF">EV663_10475</name>
</gene>
<evidence type="ECO:0000256" key="3">
    <source>
        <dbReference type="ARBA" id="ARBA00022842"/>
    </source>
</evidence>
<dbReference type="PROSITE" id="PS00630">
    <property type="entry name" value="IMP_2"/>
    <property type="match status" value="1"/>
</dbReference>
<comment type="cofactor">
    <cofactor evidence="4">
        <name>Mg(2+)</name>
        <dbReference type="ChEBI" id="CHEBI:18420"/>
    </cofactor>
</comment>
<dbReference type="GO" id="GO:0046854">
    <property type="term" value="P:phosphatidylinositol phosphate biosynthetic process"/>
    <property type="evidence" value="ECO:0007669"/>
    <property type="project" value="InterPro"/>
</dbReference>
<dbReference type="EMBL" id="SLXU01000004">
    <property type="protein sequence ID" value="TCP61624.1"/>
    <property type="molecule type" value="Genomic_DNA"/>
</dbReference>
<organism evidence="5 6">
    <name type="scientific">Rhodovulum bhavnagarense</name>
    <dbReference type="NCBI Taxonomy" id="992286"/>
    <lineage>
        <taxon>Bacteria</taxon>
        <taxon>Pseudomonadati</taxon>
        <taxon>Pseudomonadota</taxon>
        <taxon>Alphaproteobacteria</taxon>
        <taxon>Rhodobacterales</taxon>
        <taxon>Paracoccaceae</taxon>
        <taxon>Rhodovulum</taxon>
    </lineage>
</organism>
<reference evidence="5 6" key="1">
    <citation type="submission" date="2019-03" db="EMBL/GenBank/DDBJ databases">
        <title>Genomic Encyclopedia of Type Strains, Phase IV (KMG-IV): sequencing the most valuable type-strain genomes for metagenomic binning, comparative biology and taxonomic classification.</title>
        <authorList>
            <person name="Goeker M."/>
        </authorList>
    </citation>
    <scope>NUCLEOTIDE SEQUENCE [LARGE SCALE GENOMIC DNA]</scope>
    <source>
        <strain evidence="5 6">DSM 24766</strain>
    </source>
</reference>
<feature type="binding site" evidence="4">
    <location>
        <position position="67"/>
    </location>
    <ligand>
        <name>Mg(2+)</name>
        <dbReference type="ChEBI" id="CHEBI:18420"/>
        <label>1</label>
        <note>catalytic</note>
    </ligand>
</feature>
<dbReference type="PRINTS" id="PR00377">
    <property type="entry name" value="IMPHPHTASES"/>
</dbReference>
<keyword evidence="3 4" id="KW-0460">Magnesium</keyword>
<accession>A0A4R2RG00</accession>
<feature type="binding site" evidence="4">
    <location>
        <position position="85"/>
    </location>
    <ligand>
        <name>Mg(2+)</name>
        <dbReference type="ChEBI" id="CHEBI:18420"/>
        <label>1</label>
        <note>catalytic</note>
    </ligand>
</feature>
<evidence type="ECO:0000256" key="2">
    <source>
        <dbReference type="ARBA" id="ARBA00022723"/>
    </source>
</evidence>
<dbReference type="InterPro" id="IPR000760">
    <property type="entry name" value="Inositol_monophosphatase-like"/>
</dbReference>
<dbReference type="OrthoDB" id="9785695at2"/>
<evidence type="ECO:0000313" key="5">
    <source>
        <dbReference type="EMBL" id="TCP61624.1"/>
    </source>
</evidence>
<dbReference type="InterPro" id="IPR020550">
    <property type="entry name" value="Inositol_monophosphatase_CS"/>
</dbReference>
<dbReference type="PANTHER" id="PTHR20854">
    <property type="entry name" value="INOSITOL MONOPHOSPHATASE"/>
    <property type="match status" value="1"/>
</dbReference>
<keyword evidence="6" id="KW-1185">Reference proteome</keyword>
<feature type="binding site" evidence="4">
    <location>
        <position position="87"/>
    </location>
    <ligand>
        <name>Mg(2+)</name>
        <dbReference type="ChEBI" id="CHEBI:18420"/>
        <label>1</label>
        <note>catalytic</note>
    </ligand>
</feature>
<evidence type="ECO:0000313" key="6">
    <source>
        <dbReference type="Proteomes" id="UP000295050"/>
    </source>
</evidence>
<evidence type="ECO:0000256" key="4">
    <source>
        <dbReference type="PIRSR" id="PIRSR600760-2"/>
    </source>
</evidence>
<dbReference type="GO" id="GO:0008934">
    <property type="term" value="F:inositol monophosphate 1-phosphatase activity"/>
    <property type="evidence" value="ECO:0007669"/>
    <property type="project" value="TreeGrafter"/>
</dbReference>